<evidence type="ECO:0000313" key="3">
    <source>
        <dbReference type="Proteomes" id="UP001227101"/>
    </source>
</evidence>
<dbReference type="SUPFAM" id="SSF82607">
    <property type="entry name" value="YbaB-like"/>
    <property type="match status" value="1"/>
</dbReference>
<dbReference type="RefSeq" id="WP_285457565.1">
    <property type="nucleotide sequence ID" value="NZ_CP127173.1"/>
</dbReference>
<dbReference type="EMBL" id="CP127173">
    <property type="protein sequence ID" value="WIV60002.1"/>
    <property type="molecule type" value="Genomic_DNA"/>
</dbReference>
<protein>
    <submittedName>
        <fullName evidence="2">YbaB/EbfC family nucleoid-associated protein</fullName>
    </submittedName>
</protein>
<evidence type="ECO:0000256" key="1">
    <source>
        <dbReference type="SAM" id="MobiDB-lite"/>
    </source>
</evidence>
<organism evidence="2 3">
    <name type="scientific">Amycolatopsis nalaikhensis</name>
    <dbReference type="NCBI Taxonomy" id="715472"/>
    <lineage>
        <taxon>Bacteria</taxon>
        <taxon>Bacillati</taxon>
        <taxon>Actinomycetota</taxon>
        <taxon>Actinomycetes</taxon>
        <taxon>Pseudonocardiales</taxon>
        <taxon>Pseudonocardiaceae</taxon>
        <taxon>Amycolatopsis</taxon>
    </lineage>
</organism>
<reference evidence="2 3" key="1">
    <citation type="submission" date="2023-06" db="EMBL/GenBank/DDBJ databases">
        <authorList>
            <person name="Oyuntsetseg B."/>
            <person name="Kim S.B."/>
        </authorList>
    </citation>
    <scope>NUCLEOTIDE SEQUENCE [LARGE SCALE GENOMIC DNA]</scope>
    <source>
        <strain evidence="2 3">2-2</strain>
    </source>
</reference>
<dbReference type="Gene3D" id="3.30.1310.10">
    <property type="entry name" value="Nucleoid-associated protein YbaB-like domain"/>
    <property type="match status" value="1"/>
</dbReference>
<dbReference type="InterPro" id="IPR036894">
    <property type="entry name" value="YbaB-like_sf"/>
</dbReference>
<keyword evidence="3" id="KW-1185">Reference proteome</keyword>
<dbReference type="Proteomes" id="UP001227101">
    <property type="component" value="Chromosome"/>
</dbReference>
<feature type="region of interest" description="Disordered" evidence="1">
    <location>
        <begin position="84"/>
        <end position="121"/>
    </location>
</feature>
<evidence type="ECO:0000313" key="2">
    <source>
        <dbReference type="EMBL" id="WIV60002.1"/>
    </source>
</evidence>
<sequence length="121" mass="13316">MNNAQLIEEMRWQLKQIEDRKAENQRILAGIAGSDHTTVVSPDRSVTVIAGPGGVVSEVRLAPEAMRYDAITLSRTITAAIREAVSAGRPLTPQQPTPKPQPQRRPAPTDDEEPYDTVFDI</sequence>
<proteinExistence type="predicted"/>
<accession>A0ABY8XWM3</accession>
<feature type="compositionally biased region" description="Pro residues" evidence="1">
    <location>
        <begin position="93"/>
        <end position="105"/>
    </location>
</feature>
<name>A0ABY8XWM3_9PSEU</name>
<gene>
    <name evidence="2" type="ORF">QP939_15985</name>
</gene>